<feature type="compositionally biased region" description="Basic and acidic residues" evidence="1">
    <location>
        <begin position="76"/>
        <end position="89"/>
    </location>
</feature>
<evidence type="ECO:0000256" key="1">
    <source>
        <dbReference type="SAM" id="MobiDB-lite"/>
    </source>
</evidence>
<dbReference type="PANTHER" id="PTHR43603:SF1">
    <property type="entry name" value="ZINC-REGULATED GTPASE METALLOPROTEIN ACTIVATOR 1"/>
    <property type="match status" value="1"/>
</dbReference>
<proteinExistence type="predicted"/>
<feature type="domain" description="CobW C-terminal" evidence="2">
    <location>
        <begin position="36"/>
        <end position="66"/>
    </location>
</feature>
<gene>
    <name evidence="3" type="ORF">LGLO00237_LOCUS19789</name>
</gene>
<dbReference type="EMBL" id="HBIV01027640">
    <property type="protein sequence ID" value="CAE0668166.1"/>
    <property type="molecule type" value="Transcribed_RNA"/>
</dbReference>
<evidence type="ECO:0000313" key="3">
    <source>
        <dbReference type="EMBL" id="CAE0668166.1"/>
    </source>
</evidence>
<sequence length="101" mass="11702">MCGLTSGGVWYAADDSYKKDFEDDPELIRKIEADFQKPWGDRRIELVVIGIDLNQKEIEKTLDTCLLTPEELKLGPKGWEEFDDPFPKFEDDDEEDEEGED</sequence>
<dbReference type="InterPro" id="IPR051927">
    <property type="entry name" value="Zn_Chap_cDPG_Synth"/>
</dbReference>
<dbReference type="InterPro" id="IPR011629">
    <property type="entry name" value="CobW-like_C"/>
</dbReference>
<protein>
    <recommendedName>
        <fullName evidence="2">CobW C-terminal domain-containing protein</fullName>
    </recommendedName>
</protein>
<dbReference type="AlphaFoldDB" id="A0A7S3Z0U6"/>
<name>A0A7S3Z0U6_9EUKA</name>
<dbReference type="Pfam" id="PF07683">
    <property type="entry name" value="CobW_C"/>
    <property type="match status" value="1"/>
</dbReference>
<dbReference type="SUPFAM" id="SSF90002">
    <property type="entry name" value="Hypothetical protein YjiA, C-terminal domain"/>
    <property type="match status" value="1"/>
</dbReference>
<reference evidence="3" key="1">
    <citation type="submission" date="2021-01" db="EMBL/GenBank/DDBJ databases">
        <authorList>
            <person name="Corre E."/>
            <person name="Pelletier E."/>
            <person name="Niang G."/>
            <person name="Scheremetjew M."/>
            <person name="Finn R."/>
            <person name="Kale V."/>
            <person name="Holt S."/>
            <person name="Cochrane G."/>
            <person name="Meng A."/>
            <person name="Brown T."/>
            <person name="Cohen L."/>
        </authorList>
    </citation>
    <scope>NUCLEOTIDE SEQUENCE</scope>
    <source>
        <strain evidence="3">CCCM811</strain>
    </source>
</reference>
<evidence type="ECO:0000259" key="2">
    <source>
        <dbReference type="Pfam" id="PF07683"/>
    </source>
</evidence>
<dbReference type="PANTHER" id="PTHR43603">
    <property type="entry name" value="COBW DOMAIN-CONTAINING PROTEIN DDB_G0274527"/>
    <property type="match status" value="1"/>
</dbReference>
<organism evidence="3">
    <name type="scientific">Lotharella globosa</name>
    <dbReference type="NCBI Taxonomy" id="91324"/>
    <lineage>
        <taxon>Eukaryota</taxon>
        <taxon>Sar</taxon>
        <taxon>Rhizaria</taxon>
        <taxon>Cercozoa</taxon>
        <taxon>Chlorarachniophyceae</taxon>
        <taxon>Lotharella</taxon>
    </lineage>
</organism>
<feature type="region of interest" description="Disordered" evidence="1">
    <location>
        <begin position="76"/>
        <end position="101"/>
    </location>
</feature>
<feature type="compositionally biased region" description="Acidic residues" evidence="1">
    <location>
        <begin position="90"/>
        <end position="101"/>
    </location>
</feature>
<accession>A0A7S3Z0U6</accession>